<dbReference type="AlphaFoldDB" id="A0AAN6SZ58"/>
<protein>
    <submittedName>
        <fullName evidence="1">Uncharacterized protein</fullName>
    </submittedName>
</protein>
<dbReference type="EMBL" id="MU863651">
    <property type="protein sequence ID" value="KAK4099190.1"/>
    <property type="molecule type" value="Genomic_DNA"/>
</dbReference>
<proteinExistence type="predicted"/>
<accession>A0AAN6SZ58</accession>
<evidence type="ECO:0000313" key="1">
    <source>
        <dbReference type="EMBL" id="KAK4099190.1"/>
    </source>
</evidence>
<gene>
    <name evidence="1" type="ORF">N658DRAFT_170525</name>
</gene>
<keyword evidence="2" id="KW-1185">Reference proteome</keyword>
<reference evidence="1" key="1">
    <citation type="journal article" date="2023" name="Mol. Phylogenet. Evol.">
        <title>Genome-scale phylogeny and comparative genomics of the fungal order Sordariales.</title>
        <authorList>
            <person name="Hensen N."/>
            <person name="Bonometti L."/>
            <person name="Westerberg I."/>
            <person name="Brannstrom I.O."/>
            <person name="Guillou S."/>
            <person name="Cros-Aarteil S."/>
            <person name="Calhoun S."/>
            <person name="Haridas S."/>
            <person name="Kuo A."/>
            <person name="Mondo S."/>
            <person name="Pangilinan J."/>
            <person name="Riley R."/>
            <person name="LaButti K."/>
            <person name="Andreopoulos B."/>
            <person name="Lipzen A."/>
            <person name="Chen C."/>
            <person name="Yan M."/>
            <person name="Daum C."/>
            <person name="Ng V."/>
            <person name="Clum A."/>
            <person name="Steindorff A."/>
            <person name="Ohm R.A."/>
            <person name="Martin F."/>
            <person name="Silar P."/>
            <person name="Natvig D.O."/>
            <person name="Lalanne C."/>
            <person name="Gautier V."/>
            <person name="Ament-Velasquez S.L."/>
            <person name="Kruys A."/>
            <person name="Hutchinson M.I."/>
            <person name="Powell A.J."/>
            <person name="Barry K."/>
            <person name="Miller A.N."/>
            <person name="Grigoriev I.V."/>
            <person name="Debuchy R."/>
            <person name="Gladieux P."/>
            <person name="Hiltunen Thoren M."/>
            <person name="Johannesson H."/>
        </authorList>
    </citation>
    <scope>NUCLEOTIDE SEQUENCE</scope>
    <source>
        <strain evidence="1">CBS 757.83</strain>
    </source>
</reference>
<sequence>MEGLRRRLGLWSTTGRAPFNFHCWLSNPLRLCLAASCAAFIPFGFVPRPTTVRYCTPIESRTPKWQLCLPSGHLQLISSSKSHLFDTASTLLFVYG</sequence>
<comment type="caution">
    <text evidence="1">The sequence shown here is derived from an EMBL/GenBank/DDBJ whole genome shotgun (WGS) entry which is preliminary data.</text>
</comment>
<organism evidence="1 2">
    <name type="scientific">Parathielavia hyrcaniae</name>
    <dbReference type="NCBI Taxonomy" id="113614"/>
    <lineage>
        <taxon>Eukaryota</taxon>
        <taxon>Fungi</taxon>
        <taxon>Dikarya</taxon>
        <taxon>Ascomycota</taxon>
        <taxon>Pezizomycotina</taxon>
        <taxon>Sordariomycetes</taxon>
        <taxon>Sordariomycetidae</taxon>
        <taxon>Sordariales</taxon>
        <taxon>Chaetomiaceae</taxon>
        <taxon>Parathielavia</taxon>
    </lineage>
</organism>
<dbReference type="Proteomes" id="UP001305647">
    <property type="component" value="Unassembled WGS sequence"/>
</dbReference>
<reference evidence="1" key="2">
    <citation type="submission" date="2023-05" db="EMBL/GenBank/DDBJ databases">
        <authorList>
            <consortium name="Lawrence Berkeley National Laboratory"/>
            <person name="Steindorff A."/>
            <person name="Hensen N."/>
            <person name="Bonometti L."/>
            <person name="Westerberg I."/>
            <person name="Brannstrom I.O."/>
            <person name="Guillou S."/>
            <person name="Cros-Aarteil S."/>
            <person name="Calhoun S."/>
            <person name="Haridas S."/>
            <person name="Kuo A."/>
            <person name="Mondo S."/>
            <person name="Pangilinan J."/>
            <person name="Riley R."/>
            <person name="Labutti K."/>
            <person name="Andreopoulos B."/>
            <person name="Lipzen A."/>
            <person name="Chen C."/>
            <person name="Yanf M."/>
            <person name="Daum C."/>
            <person name="Ng V."/>
            <person name="Clum A."/>
            <person name="Ohm R."/>
            <person name="Martin F."/>
            <person name="Silar P."/>
            <person name="Natvig D."/>
            <person name="Lalanne C."/>
            <person name="Gautier V."/>
            <person name="Ament-Velasquez S.L."/>
            <person name="Kruys A."/>
            <person name="Hutchinson M.I."/>
            <person name="Powell A.J."/>
            <person name="Barry K."/>
            <person name="Miller A.N."/>
            <person name="Grigoriev I.V."/>
            <person name="Debuchy R."/>
            <person name="Gladieux P."/>
            <person name="Thoren M.H."/>
            <person name="Johannesson H."/>
        </authorList>
    </citation>
    <scope>NUCLEOTIDE SEQUENCE</scope>
    <source>
        <strain evidence="1">CBS 757.83</strain>
    </source>
</reference>
<name>A0AAN6SZ58_9PEZI</name>
<evidence type="ECO:0000313" key="2">
    <source>
        <dbReference type="Proteomes" id="UP001305647"/>
    </source>
</evidence>